<name>A0A2P2NWL9_RHIMU</name>
<accession>A0A2P2NWL9</accession>
<proteinExistence type="predicted"/>
<dbReference type="EMBL" id="GGEC01066444">
    <property type="protein sequence ID" value="MBX46928.1"/>
    <property type="molecule type" value="Transcribed_RNA"/>
</dbReference>
<protein>
    <submittedName>
        <fullName evidence="1">Uncharacterized protein</fullName>
    </submittedName>
</protein>
<sequence>MVVNAKHLTM</sequence>
<evidence type="ECO:0000313" key="1">
    <source>
        <dbReference type="EMBL" id="MBX46928.1"/>
    </source>
</evidence>
<reference evidence="1" key="1">
    <citation type="submission" date="2018-02" db="EMBL/GenBank/DDBJ databases">
        <title>Rhizophora mucronata_Transcriptome.</title>
        <authorList>
            <person name="Meera S.P."/>
            <person name="Sreeshan A."/>
            <person name="Augustine A."/>
        </authorList>
    </citation>
    <scope>NUCLEOTIDE SEQUENCE</scope>
    <source>
        <tissue evidence="1">Leaf</tissue>
    </source>
</reference>
<organism evidence="1">
    <name type="scientific">Rhizophora mucronata</name>
    <name type="common">Asiatic mangrove</name>
    <dbReference type="NCBI Taxonomy" id="61149"/>
    <lineage>
        <taxon>Eukaryota</taxon>
        <taxon>Viridiplantae</taxon>
        <taxon>Streptophyta</taxon>
        <taxon>Embryophyta</taxon>
        <taxon>Tracheophyta</taxon>
        <taxon>Spermatophyta</taxon>
        <taxon>Magnoliopsida</taxon>
        <taxon>eudicotyledons</taxon>
        <taxon>Gunneridae</taxon>
        <taxon>Pentapetalae</taxon>
        <taxon>rosids</taxon>
        <taxon>fabids</taxon>
        <taxon>Malpighiales</taxon>
        <taxon>Rhizophoraceae</taxon>
        <taxon>Rhizophora</taxon>
    </lineage>
</organism>